<proteinExistence type="inferred from homology"/>
<dbReference type="GO" id="GO:0005829">
    <property type="term" value="C:cytosol"/>
    <property type="evidence" value="ECO:0007669"/>
    <property type="project" value="TreeGrafter"/>
</dbReference>
<feature type="region of interest" description="Disordered" evidence="14">
    <location>
        <begin position="589"/>
        <end position="656"/>
    </location>
</feature>
<evidence type="ECO:0000256" key="8">
    <source>
        <dbReference type="ARBA" id="ARBA00022840"/>
    </source>
</evidence>
<comment type="function">
    <text evidence="1">ATP-binding RNA helicase involved in the biogenesis of 60S ribosomal subunits and is required for the normal formation of 25S and 5.8S rRNAs.</text>
</comment>
<comment type="catalytic activity">
    <reaction evidence="12">
        <text>ATP + H2O = ADP + phosphate + H(+)</text>
        <dbReference type="Rhea" id="RHEA:13065"/>
        <dbReference type="ChEBI" id="CHEBI:15377"/>
        <dbReference type="ChEBI" id="CHEBI:15378"/>
        <dbReference type="ChEBI" id="CHEBI:30616"/>
        <dbReference type="ChEBI" id="CHEBI:43474"/>
        <dbReference type="ChEBI" id="CHEBI:456216"/>
        <dbReference type="EC" id="3.6.4.13"/>
    </reaction>
</comment>
<evidence type="ECO:0000256" key="5">
    <source>
        <dbReference type="ARBA" id="ARBA00022741"/>
    </source>
</evidence>
<dbReference type="Pfam" id="PF00270">
    <property type="entry name" value="DEAD"/>
    <property type="match status" value="1"/>
</dbReference>
<keyword evidence="10" id="KW-0539">Nucleus</keyword>
<evidence type="ECO:0000256" key="1">
    <source>
        <dbReference type="ARBA" id="ARBA00003706"/>
    </source>
</evidence>
<evidence type="ECO:0000313" key="18">
    <source>
        <dbReference type="EMBL" id="CEQ42654.1"/>
    </source>
</evidence>
<dbReference type="SUPFAM" id="SSF52540">
    <property type="entry name" value="P-loop containing nucleoside triphosphate hydrolases"/>
    <property type="match status" value="2"/>
</dbReference>
<feature type="domain" description="Helicase C-terminal" evidence="16">
    <location>
        <begin position="251"/>
        <end position="495"/>
    </location>
</feature>
<keyword evidence="6" id="KW-0378">Hydrolase</keyword>
<sequence length="656" mass="70422">MASSSSKPPSFSALQPALHPLLLRSLSALSFPVPTPIQATLLPLALSSSRDILARARTGSGKTLAYSIPVVQGILQRREREGAEGAGTRALVLVPTRELAEQVRGQIGRLVEGLGLEGQGVRVVNIVGGEGAGRKKRKLGGAAGDRVERPEIVVATPSRALAHLRSESLDLSTLDYLIIDEADLILSYGHSSDDIRALLSGAGGGGAGLPKVYQSFLMSATLTGEVEELKGVVLRNPIVLKLEEDENELANLSQYCVRCTEEDKFLLLYVILKLKLIKGKCLIFVNDTDRGYRVKLFLEKFGIKSGEFNRGVFDYLIATDESGLEGHDRDANDEAEEQDGEGEGKEESAGFSIPPLVIATQPADADAAEPTASTSTSEAPSKKRKRKEPSSRPSTTEYGVSRGIDFVDVACVLNFDLPFSSRSYTHRVGRTARAGRTGTSLSFIVPRSSWGKQKKNDVSLPTAKYDEKVWARIEKTQKAKGGEIKEYRFDLKQVEGFRYRMEDGLRAVTKAAVREARIKEIKNEVVNSEKLKAHFEDNPRDLAFLRHDKTLHPSRVQPHLKHVPAYLMPRIAAVGASDAAIANNVAPGSSAGGAGGERGKESTVPFHKPGSKAARGAKGGRGGRGGKTGGAGGRRQDPLKGGAFKFGGSKGKGGPK</sequence>
<evidence type="ECO:0000256" key="9">
    <source>
        <dbReference type="ARBA" id="ARBA00022884"/>
    </source>
</evidence>
<evidence type="ECO:0000256" key="6">
    <source>
        <dbReference type="ARBA" id="ARBA00022801"/>
    </source>
</evidence>
<feature type="short sequence motif" description="Q motif" evidence="13">
    <location>
        <begin position="11"/>
        <end position="39"/>
    </location>
</feature>
<feature type="domain" description="DEAD-box RNA helicase Q" evidence="17">
    <location>
        <begin position="11"/>
        <end position="39"/>
    </location>
</feature>
<dbReference type="Proteomes" id="UP000243876">
    <property type="component" value="Unassembled WGS sequence"/>
</dbReference>
<dbReference type="EMBL" id="CENE01000031">
    <property type="protein sequence ID" value="CEQ42654.1"/>
    <property type="molecule type" value="Genomic_DNA"/>
</dbReference>
<evidence type="ECO:0000259" key="16">
    <source>
        <dbReference type="PROSITE" id="PS51194"/>
    </source>
</evidence>
<dbReference type="PROSITE" id="PS51195">
    <property type="entry name" value="Q_MOTIF"/>
    <property type="match status" value="1"/>
</dbReference>
<comment type="subcellular location">
    <subcellularLocation>
        <location evidence="2">Nucleus</location>
    </subcellularLocation>
</comment>
<dbReference type="InterPro" id="IPR011545">
    <property type="entry name" value="DEAD/DEAH_box_helicase_dom"/>
</dbReference>
<dbReference type="GO" id="GO:0003723">
    <property type="term" value="F:RNA binding"/>
    <property type="evidence" value="ECO:0007669"/>
    <property type="project" value="UniProtKB-KW"/>
</dbReference>
<keyword evidence="4" id="KW-0690">Ribosome biogenesis</keyword>
<dbReference type="CDD" id="cd18787">
    <property type="entry name" value="SF2_C_DEAD"/>
    <property type="match status" value="1"/>
</dbReference>
<dbReference type="PANTHER" id="PTHR47959:SF21">
    <property type="entry name" value="DEAD-BOX HELICASE 56"/>
    <property type="match status" value="1"/>
</dbReference>
<dbReference type="InterPro" id="IPR014001">
    <property type="entry name" value="Helicase_ATP-bd"/>
</dbReference>
<dbReference type="OrthoDB" id="1191041at2759"/>
<dbReference type="InterPro" id="IPR001650">
    <property type="entry name" value="Helicase_C-like"/>
</dbReference>
<evidence type="ECO:0000313" key="19">
    <source>
        <dbReference type="Proteomes" id="UP000243876"/>
    </source>
</evidence>
<comment type="similarity">
    <text evidence="11">Belongs to the DEAD box helicase family. DDX56/DBP9 subfamily.</text>
</comment>
<dbReference type="PANTHER" id="PTHR47959">
    <property type="entry name" value="ATP-DEPENDENT RNA HELICASE RHLE-RELATED"/>
    <property type="match status" value="1"/>
</dbReference>
<dbReference type="SMART" id="SM00490">
    <property type="entry name" value="HELICc"/>
    <property type="match status" value="1"/>
</dbReference>
<dbReference type="PROSITE" id="PS51194">
    <property type="entry name" value="HELICASE_CTER"/>
    <property type="match status" value="1"/>
</dbReference>
<feature type="region of interest" description="Disordered" evidence="14">
    <location>
        <begin position="324"/>
        <end position="398"/>
    </location>
</feature>
<dbReference type="InterPro" id="IPR050079">
    <property type="entry name" value="DEAD_box_RNA_helicase"/>
</dbReference>
<dbReference type="GO" id="GO:0005524">
    <property type="term" value="F:ATP binding"/>
    <property type="evidence" value="ECO:0007669"/>
    <property type="project" value="UniProtKB-KW"/>
</dbReference>
<evidence type="ECO:0000256" key="13">
    <source>
        <dbReference type="PROSITE-ProRule" id="PRU00552"/>
    </source>
</evidence>
<dbReference type="GO" id="GO:0003724">
    <property type="term" value="F:RNA helicase activity"/>
    <property type="evidence" value="ECO:0007669"/>
    <property type="project" value="UniProtKB-EC"/>
</dbReference>
<evidence type="ECO:0000256" key="7">
    <source>
        <dbReference type="ARBA" id="ARBA00022806"/>
    </source>
</evidence>
<evidence type="ECO:0000256" key="12">
    <source>
        <dbReference type="ARBA" id="ARBA00047984"/>
    </source>
</evidence>
<dbReference type="EC" id="3.6.4.13" evidence="3"/>
<organism evidence="18 19">
    <name type="scientific">Sporidiobolus salmonicolor</name>
    <name type="common">Yeast-like fungus</name>
    <name type="synonym">Sporobolomyces salmonicolor</name>
    <dbReference type="NCBI Taxonomy" id="5005"/>
    <lineage>
        <taxon>Eukaryota</taxon>
        <taxon>Fungi</taxon>
        <taxon>Dikarya</taxon>
        <taxon>Basidiomycota</taxon>
        <taxon>Pucciniomycotina</taxon>
        <taxon>Microbotryomycetes</taxon>
        <taxon>Sporidiobolales</taxon>
        <taxon>Sporidiobolaceae</taxon>
        <taxon>Sporobolomyces</taxon>
    </lineage>
</organism>
<dbReference type="GO" id="GO:0016787">
    <property type="term" value="F:hydrolase activity"/>
    <property type="evidence" value="ECO:0007669"/>
    <property type="project" value="UniProtKB-KW"/>
</dbReference>
<keyword evidence="8" id="KW-0067">ATP-binding</keyword>
<protein>
    <recommendedName>
        <fullName evidence="3">RNA helicase</fullName>
        <ecNumber evidence="3">3.6.4.13</ecNumber>
    </recommendedName>
</protein>
<keyword evidence="19" id="KW-1185">Reference proteome</keyword>
<name>A0A0D6ERU7_SPOSA</name>
<dbReference type="GO" id="GO:0042254">
    <property type="term" value="P:ribosome biogenesis"/>
    <property type="evidence" value="ECO:0007669"/>
    <property type="project" value="UniProtKB-KW"/>
</dbReference>
<evidence type="ECO:0000256" key="10">
    <source>
        <dbReference type="ARBA" id="ARBA00023242"/>
    </source>
</evidence>
<dbReference type="PROSITE" id="PS51192">
    <property type="entry name" value="HELICASE_ATP_BIND_1"/>
    <property type="match status" value="1"/>
</dbReference>
<evidence type="ECO:0000256" key="11">
    <source>
        <dbReference type="ARBA" id="ARBA00038041"/>
    </source>
</evidence>
<evidence type="ECO:0000259" key="17">
    <source>
        <dbReference type="PROSITE" id="PS51195"/>
    </source>
</evidence>
<keyword evidence="9" id="KW-0694">RNA-binding</keyword>
<gene>
    <name evidence="18" type="primary">SPOSA6832_04490</name>
</gene>
<evidence type="ECO:0000256" key="14">
    <source>
        <dbReference type="SAM" id="MobiDB-lite"/>
    </source>
</evidence>
<dbReference type="AlphaFoldDB" id="A0A0D6ERU7"/>
<feature type="compositionally biased region" description="Gly residues" evidence="14">
    <location>
        <begin position="644"/>
        <end position="656"/>
    </location>
</feature>
<keyword evidence="7" id="KW-0347">Helicase</keyword>
<evidence type="ECO:0000256" key="3">
    <source>
        <dbReference type="ARBA" id="ARBA00012552"/>
    </source>
</evidence>
<dbReference type="Gene3D" id="3.40.50.300">
    <property type="entry name" value="P-loop containing nucleotide triphosphate hydrolases"/>
    <property type="match status" value="2"/>
</dbReference>
<feature type="compositionally biased region" description="Gly residues" evidence="14">
    <location>
        <begin position="617"/>
        <end position="633"/>
    </location>
</feature>
<dbReference type="GO" id="GO:0005634">
    <property type="term" value="C:nucleus"/>
    <property type="evidence" value="ECO:0007669"/>
    <property type="project" value="UniProtKB-SubCell"/>
</dbReference>
<evidence type="ECO:0000259" key="15">
    <source>
        <dbReference type="PROSITE" id="PS51192"/>
    </source>
</evidence>
<keyword evidence="5" id="KW-0547">Nucleotide-binding</keyword>
<feature type="compositionally biased region" description="Low complexity" evidence="14">
    <location>
        <begin position="359"/>
        <end position="379"/>
    </location>
</feature>
<reference evidence="19" key="1">
    <citation type="submission" date="2015-02" db="EMBL/GenBank/DDBJ databases">
        <authorList>
            <person name="Gon?alves P."/>
        </authorList>
    </citation>
    <scope>NUCLEOTIDE SEQUENCE [LARGE SCALE GENOMIC DNA]</scope>
</reference>
<feature type="domain" description="Helicase ATP-binding" evidence="15">
    <location>
        <begin position="43"/>
        <end position="240"/>
    </location>
</feature>
<evidence type="ECO:0000256" key="2">
    <source>
        <dbReference type="ARBA" id="ARBA00004123"/>
    </source>
</evidence>
<accession>A0A0D6ERU7</accession>
<dbReference type="InterPro" id="IPR027417">
    <property type="entry name" value="P-loop_NTPase"/>
</dbReference>
<dbReference type="GO" id="GO:0010467">
    <property type="term" value="P:gene expression"/>
    <property type="evidence" value="ECO:0007669"/>
    <property type="project" value="UniProtKB-ARBA"/>
</dbReference>
<dbReference type="Pfam" id="PF00271">
    <property type="entry name" value="Helicase_C"/>
    <property type="match status" value="1"/>
</dbReference>
<dbReference type="InterPro" id="IPR014014">
    <property type="entry name" value="RNA_helicase_DEAD_Q_motif"/>
</dbReference>
<evidence type="ECO:0000256" key="4">
    <source>
        <dbReference type="ARBA" id="ARBA00022517"/>
    </source>
</evidence>
<dbReference type="SMART" id="SM00487">
    <property type="entry name" value="DEXDc"/>
    <property type="match status" value="1"/>
</dbReference>